<dbReference type="Proteomes" id="UP001165143">
    <property type="component" value="Unassembled WGS sequence"/>
</dbReference>
<accession>A0A9W6PNA6</accession>
<proteinExistence type="predicted"/>
<dbReference type="AlphaFoldDB" id="A0A9W6PNA6"/>
<organism evidence="1 2">
    <name type="scientific">Kitasatospora phosalacinea</name>
    <dbReference type="NCBI Taxonomy" id="2065"/>
    <lineage>
        <taxon>Bacteria</taxon>
        <taxon>Bacillati</taxon>
        <taxon>Actinomycetota</taxon>
        <taxon>Actinomycetes</taxon>
        <taxon>Kitasatosporales</taxon>
        <taxon>Streptomycetaceae</taxon>
        <taxon>Kitasatospora</taxon>
    </lineage>
</organism>
<protein>
    <submittedName>
        <fullName evidence="1">Uncharacterized protein</fullName>
    </submittedName>
</protein>
<dbReference type="OrthoDB" id="4382201at2"/>
<evidence type="ECO:0000313" key="1">
    <source>
        <dbReference type="EMBL" id="GLW57994.1"/>
    </source>
</evidence>
<comment type="caution">
    <text evidence="1">The sequence shown here is derived from an EMBL/GenBank/DDBJ whole genome shotgun (WGS) entry which is preliminary data.</text>
</comment>
<evidence type="ECO:0000313" key="2">
    <source>
        <dbReference type="Proteomes" id="UP001165143"/>
    </source>
</evidence>
<sequence length="170" mass="18854">MPAPVLHCTVRRTESTLELLNALFTLSDDPGFEPLLLDTWSPGAPAEEEHDMACLAALLDEPLALRRPRTGHTPSKRLTWHCSIRSSPSTALTEDDWYDLALDVLDATGIDPAGDSTACRWAALQTAEDRIDIVATVVRQDGRWARLHNDEVFARFACEKFSRARAASVR</sequence>
<reference evidence="1" key="1">
    <citation type="submission" date="2023-02" db="EMBL/GenBank/DDBJ databases">
        <title>Kitasatospora phosalacinea NBRC 14362.</title>
        <authorList>
            <person name="Ichikawa N."/>
            <person name="Sato H."/>
            <person name="Tonouchi N."/>
        </authorList>
    </citation>
    <scope>NUCLEOTIDE SEQUENCE</scope>
    <source>
        <strain evidence="1">NBRC 14362</strain>
    </source>
</reference>
<dbReference type="RefSeq" id="WP_033252462.1">
    <property type="nucleotide sequence ID" value="NZ_BSRX01000046.1"/>
</dbReference>
<name>A0A9W6PNA6_9ACTN</name>
<gene>
    <name evidence="1" type="ORF">Kpho01_60050</name>
</gene>
<dbReference type="EMBL" id="BSRX01000046">
    <property type="protein sequence ID" value="GLW57994.1"/>
    <property type="molecule type" value="Genomic_DNA"/>
</dbReference>